<protein>
    <recommendedName>
        <fullName evidence="2">LysR substrate-binding domain-containing protein</fullName>
    </recommendedName>
</protein>
<keyword evidence="4" id="KW-1185">Reference proteome</keyword>
<name>A0ABU4ZE67_9HYPH</name>
<gene>
    <name evidence="3" type="ORF">RFN29_32595</name>
</gene>
<feature type="domain" description="LysR substrate-binding" evidence="2">
    <location>
        <begin position="2"/>
        <end position="67"/>
    </location>
</feature>
<dbReference type="SUPFAM" id="SSF53850">
    <property type="entry name" value="Periplasmic binding protein-like II"/>
    <property type="match status" value="1"/>
</dbReference>
<dbReference type="EMBL" id="JAVIJC010000056">
    <property type="protein sequence ID" value="MDX8496269.1"/>
    <property type="molecule type" value="Genomic_DNA"/>
</dbReference>
<comment type="caution">
    <text evidence="3">The sequence shown here is derived from an EMBL/GenBank/DDBJ whole genome shotgun (WGS) entry which is preliminary data.</text>
</comment>
<dbReference type="PANTHER" id="PTHR30537:SF74">
    <property type="entry name" value="HTH-TYPE TRANSCRIPTIONAL REGULATOR TRPI"/>
    <property type="match status" value="1"/>
</dbReference>
<evidence type="ECO:0000313" key="4">
    <source>
        <dbReference type="Proteomes" id="UP001271249"/>
    </source>
</evidence>
<comment type="similarity">
    <text evidence="1">Belongs to the LysR transcriptional regulatory family.</text>
</comment>
<sequence>MSFSASFIQLWLMPRLANFKDRYPDVPLRIEISSRDDNLMEEDIHLSGRLGKGDWPSLQSWHFVDEEI</sequence>
<dbReference type="RefSeq" id="WP_320229970.1">
    <property type="nucleotide sequence ID" value="NZ_JAVIJC010000056.1"/>
</dbReference>
<evidence type="ECO:0000313" key="3">
    <source>
        <dbReference type="EMBL" id="MDX8496269.1"/>
    </source>
</evidence>
<proteinExistence type="inferred from homology"/>
<dbReference type="Gene3D" id="3.40.190.10">
    <property type="entry name" value="Periplasmic binding protein-like II"/>
    <property type="match status" value="1"/>
</dbReference>
<evidence type="ECO:0000259" key="2">
    <source>
        <dbReference type="Pfam" id="PF03466"/>
    </source>
</evidence>
<dbReference type="InterPro" id="IPR058163">
    <property type="entry name" value="LysR-type_TF_proteobact-type"/>
</dbReference>
<organism evidence="3 4">
    <name type="scientific">Mesorhizobium captivum</name>
    <dbReference type="NCBI Taxonomy" id="3072319"/>
    <lineage>
        <taxon>Bacteria</taxon>
        <taxon>Pseudomonadati</taxon>
        <taxon>Pseudomonadota</taxon>
        <taxon>Alphaproteobacteria</taxon>
        <taxon>Hyphomicrobiales</taxon>
        <taxon>Phyllobacteriaceae</taxon>
        <taxon>Mesorhizobium</taxon>
    </lineage>
</organism>
<reference evidence="3 4" key="1">
    <citation type="submission" date="2023-08" db="EMBL/GenBank/DDBJ databases">
        <title>Implementing the SeqCode for naming new Mesorhizobium species isolated from Vachellia karroo root nodules.</title>
        <authorList>
            <person name="Van Lill M."/>
        </authorList>
    </citation>
    <scope>NUCLEOTIDE SEQUENCE [LARGE SCALE GENOMIC DNA]</scope>
    <source>
        <strain evidence="3 4">VK22B</strain>
    </source>
</reference>
<evidence type="ECO:0000256" key="1">
    <source>
        <dbReference type="ARBA" id="ARBA00009437"/>
    </source>
</evidence>
<dbReference type="PANTHER" id="PTHR30537">
    <property type="entry name" value="HTH-TYPE TRANSCRIPTIONAL REGULATOR"/>
    <property type="match status" value="1"/>
</dbReference>
<dbReference type="Pfam" id="PF03466">
    <property type="entry name" value="LysR_substrate"/>
    <property type="match status" value="1"/>
</dbReference>
<dbReference type="Proteomes" id="UP001271249">
    <property type="component" value="Unassembled WGS sequence"/>
</dbReference>
<dbReference type="InterPro" id="IPR005119">
    <property type="entry name" value="LysR_subst-bd"/>
</dbReference>
<accession>A0ABU4ZE67</accession>